<accession>A0A1V9ZPL0</accession>
<dbReference type="InterPro" id="IPR013083">
    <property type="entry name" value="Znf_RING/FYVE/PHD"/>
</dbReference>
<dbReference type="AlphaFoldDB" id="A0A1V9ZPL0"/>
<feature type="compositionally biased region" description="Polar residues" evidence="5">
    <location>
        <begin position="619"/>
        <end position="628"/>
    </location>
</feature>
<organism evidence="7 8">
    <name type="scientific">Achlya hypogyna</name>
    <name type="common">Oomycete</name>
    <name type="synonym">Protoachlya hypogyna</name>
    <dbReference type="NCBI Taxonomy" id="1202772"/>
    <lineage>
        <taxon>Eukaryota</taxon>
        <taxon>Sar</taxon>
        <taxon>Stramenopiles</taxon>
        <taxon>Oomycota</taxon>
        <taxon>Saprolegniomycetes</taxon>
        <taxon>Saprolegniales</taxon>
        <taxon>Achlyaceae</taxon>
        <taxon>Achlya</taxon>
    </lineage>
</organism>
<dbReference type="SUPFAM" id="SSF57903">
    <property type="entry name" value="FYVE/PHD zinc finger"/>
    <property type="match status" value="1"/>
</dbReference>
<sequence length="634" mass="70458">MLEVPLKPTFFPPVDLTAAEVASYRQAARRSLDQLQYCVANYAWKRVESREGLLVGKVHCIEQDELDAHRKEKSAACLVMRGATTVRGTVREVLEIVAASGTDNYRKTMHRLYPKKFLDGLSLAVVPSDTPHDRLAVKWCAFKDDYGGRDYCFLEYTGLQVRSGEPPSGFCVFHSIERDGEIPSLGAFGLRRDTYRRTGYLVVPSATPDMVHVTLLQQSSAPLDLTMDKWEQALYQRLMSLTQLGPLIAQRRLSALPIIDRSLWVPDAQRKFCAVCLSSFHFRRKHHCRVCGEVVCAACAEHQPMDVPVLGIHNVRVCTYCISKANAAAKSSPPAALQTARRQSVVLLEDMQLQLPPKKASLGLPMRAKLEDIYPSQAPRSRRALTELPPPVQLLPAMTDELFLSQRSMRPEAPHGEAALPPAPVALQQLVSRISSIKQAIAEITSAPLEVLEPESVQEKAPLSEDSDDAPLTLEQQWHSNNDYEESPPKAILYGRADRFTSSSSSYDNSEDDACYRPSLLSERTSLMSHFSSSLSSSLSSASTSEEVDYLKQQVDELHRMLDAAHTRLGDFEAAQTQRQIKYCESQSGNAPNDPVLTRRRETYKAMLAELHDIMGIPSASQPDTTASKGAPNH</sequence>
<keyword evidence="8" id="KW-1185">Reference proteome</keyword>
<evidence type="ECO:0000256" key="2">
    <source>
        <dbReference type="ARBA" id="ARBA00022771"/>
    </source>
</evidence>
<dbReference type="EMBL" id="JNBR01000035">
    <property type="protein sequence ID" value="OQR99916.1"/>
    <property type="molecule type" value="Genomic_DNA"/>
</dbReference>
<protein>
    <recommendedName>
        <fullName evidence="6">FYVE-type domain-containing protein</fullName>
    </recommendedName>
</protein>
<dbReference type="PROSITE" id="PS50178">
    <property type="entry name" value="ZF_FYVE"/>
    <property type="match status" value="1"/>
</dbReference>
<dbReference type="GO" id="GO:0008270">
    <property type="term" value="F:zinc ion binding"/>
    <property type="evidence" value="ECO:0007669"/>
    <property type="project" value="UniProtKB-KW"/>
</dbReference>
<keyword evidence="3" id="KW-0862">Zinc</keyword>
<dbReference type="SMART" id="SM00064">
    <property type="entry name" value="FYVE"/>
    <property type="match status" value="1"/>
</dbReference>
<dbReference type="InterPro" id="IPR000306">
    <property type="entry name" value="Znf_FYVE"/>
</dbReference>
<keyword evidence="2 4" id="KW-0863">Zinc-finger</keyword>
<dbReference type="Gene3D" id="3.30.40.10">
    <property type="entry name" value="Zinc/RING finger domain, C3HC4 (zinc finger)"/>
    <property type="match status" value="1"/>
</dbReference>
<evidence type="ECO:0000256" key="5">
    <source>
        <dbReference type="SAM" id="MobiDB-lite"/>
    </source>
</evidence>
<dbReference type="InterPro" id="IPR011011">
    <property type="entry name" value="Znf_FYVE_PHD"/>
</dbReference>
<evidence type="ECO:0000313" key="7">
    <source>
        <dbReference type="EMBL" id="OQR99916.1"/>
    </source>
</evidence>
<dbReference type="OrthoDB" id="10018316at2759"/>
<proteinExistence type="predicted"/>
<dbReference type="PANTHER" id="PTHR43102">
    <property type="entry name" value="SLR1143 PROTEIN"/>
    <property type="match status" value="1"/>
</dbReference>
<dbReference type="InterPro" id="IPR017455">
    <property type="entry name" value="Znf_FYVE-rel"/>
</dbReference>
<dbReference type="STRING" id="1202772.A0A1V9ZPL0"/>
<comment type="caution">
    <text evidence="7">The sequence shown here is derived from an EMBL/GenBank/DDBJ whole genome shotgun (WGS) entry which is preliminary data.</text>
</comment>
<dbReference type="PANTHER" id="PTHR43102:SF2">
    <property type="entry name" value="GAF DOMAIN-CONTAINING PROTEIN"/>
    <property type="match status" value="1"/>
</dbReference>
<evidence type="ECO:0000313" key="8">
    <source>
        <dbReference type="Proteomes" id="UP000243579"/>
    </source>
</evidence>
<feature type="domain" description="FYVE-type" evidence="6">
    <location>
        <begin position="267"/>
        <end position="326"/>
    </location>
</feature>
<gene>
    <name evidence="7" type="ORF">ACHHYP_03939</name>
</gene>
<evidence type="ECO:0000256" key="4">
    <source>
        <dbReference type="PROSITE-ProRule" id="PRU00091"/>
    </source>
</evidence>
<evidence type="ECO:0000256" key="3">
    <source>
        <dbReference type="ARBA" id="ARBA00022833"/>
    </source>
</evidence>
<dbReference type="Proteomes" id="UP000243579">
    <property type="component" value="Unassembled WGS sequence"/>
</dbReference>
<dbReference type="Pfam" id="PF01363">
    <property type="entry name" value="FYVE"/>
    <property type="match status" value="1"/>
</dbReference>
<evidence type="ECO:0000256" key="1">
    <source>
        <dbReference type="ARBA" id="ARBA00022723"/>
    </source>
</evidence>
<feature type="region of interest" description="Disordered" evidence="5">
    <location>
        <begin position="615"/>
        <end position="634"/>
    </location>
</feature>
<name>A0A1V9ZPL0_ACHHY</name>
<reference evidence="7 8" key="1">
    <citation type="journal article" date="2014" name="Genome Biol. Evol.">
        <title>The secreted proteins of Achlya hypogyna and Thraustotheca clavata identify the ancestral oomycete secretome and reveal gene acquisitions by horizontal gene transfer.</title>
        <authorList>
            <person name="Misner I."/>
            <person name="Blouin N."/>
            <person name="Leonard G."/>
            <person name="Richards T.A."/>
            <person name="Lane C.E."/>
        </authorList>
    </citation>
    <scope>NUCLEOTIDE SEQUENCE [LARGE SCALE GENOMIC DNA]</scope>
    <source>
        <strain evidence="7 8">ATCC 48635</strain>
    </source>
</reference>
<keyword evidence="1" id="KW-0479">Metal-binding</keyword>
<evidence type="ECO:0000259" key="6">
    <source>
        <dbReference type="PROSITE" id="PS50178"/>
    </source>
</evidence>